<gene>
    <name evidence="6" type="ORF">U472_08150</name>
</gene>
<comment type="similarity">
    <text evidence="2">Belongs to the methyl-accepting chemotaxis (MCP) protein family.</text>
</comment>
<organism evidence="6 7">
    <name type="scientific">Orenia metallireducens</name>
    <dbReference type="NCBI Taxonomy" id="1413210"/>
    <lineage>
        <taxon>Bacteria</taxon>
        <taxon>Bacillati</taxon>
        <taxon>Bacillota</taxon>
        <taxon>Clostridia</taxon>
        <taxon>Halanaerobiales</taxon>
        <taxon>Halobacteroidaceae</taxon>
        <taxon>Orenia</taxon>
    </lineage>
</organism>
<evidence type="ECO:0000313" key="7">
    <source>
        <dbReference type="Proteomes" id="UP000093514"/>
    </source>
</evidence>
<proteinExistence type="inferred from homology"/>
<dbReference type="PANTHER" id="PTHR32089:SF112">
    <property type="entry name" value="LYSOZYME-LIKE PROTEIN-RELATED"/>
    <property type="match status" value="1"/>
</dbReference>
<dbReference type="GO" id="GO:0006935">
    <property type="term" value="P:chemotaxis"/>
    <property type="evidence" value="ECO:0007669"/>
    <property type="project" value="InterPro"/>
</dbReference>
<dbReference type="PROSITE" id="PS50111">
    <property type="entry name" value="CHEMOTAXIS_TRANSDUC_2"/>
    <property type="match status" value="1"/>
</dbReference>
<protein>
    <recommendedName>
        <fullName evidence="5">Methyl-accepting transducer domain-containing protein</fullName>
    </recommendedName>
</protein>
<evidence type="ECO:0000256" key="1">
    <source>
        <dbReference type="ARBA" id="ARBA00023224"/>
    </source>
</evidence>
<comment type="caution">
    <text evidence="6">The sequence shown here is derived from an EMBL/GenBank/DDBJ whole genome shotgun (WGS) entry which is preliminary data.</text>
</comment>
<reference evidence="6 7" key="2">
    <citation type="submission" date="2016-08" db="EMBL/GenBank/DDBJ databases">
        <title>Orenia metallireducens sp. nov. strain Z6, a Novel Metal-reducing Firmicute from the Deep Subsurface.</title>
        <authorList>
            <person name="Maxim B.I."/>
            <person name="Kenneth K."/>
            <person name="Flynn T.M."/>
            <person name="Oloughlin E.J."/>
            <person name="Locke R.A."/>
            <person name="Weber J.R."/>
            <person name="Egan S.M."/>
            <person name="Mackie R.I."/>
            <person name="Cann I.K."/>
        </authorList>
    </citation>
    <scope>NUCLEOTIDE SEQUENCE [LARGE SCALE GENOMIC DNA]</scope>
    <source>
        <strain evidence="6 7">Z6</strain>
    </source>
</reference>
<keyword evidence="4" id="KW-0472">Membrane</keyword>
<feature type="transmembrane region" description="Helical" evidence="4">
    <location>
        <begin position="209"/>
        <end position="227"/>
    </location>
</feature>
<dbReference type="InterPro" id="IPR004089">
    <property type="entry name" value="MCPsignal_dom"/>
</dbReference>
<dbReference type="PANTHER" id="PTHR32089">
    <property type="entry name" value="METHYL-ACCEPTING CHEMOTAXIS PROTEIN MCPB"/>
    <property type="match status" value="1"/>
</dbReference>
<dbReference type="Pfam" id="PF00015">
    <property type="entry name" value="MCPsignal"/>
    <property type="match status" value="1"/>
</dbReference>
<dbReference type="SMART" id="SM00283">
    <property type="entry name" value="MA"/>
    <property type="match status" value="1"/>
</dbReference>
<dbReference type="GO" id="GO:0007165">
    <property type="term" value="P:signal transduction"/>
    <property type="evidence" value="ECO:0007669"/>
    <property type="project" value="UniProtKB-KW"/>
</dbReference>
<evidence type="ECO:0000256" key="2">
    <source>
        <dbReference type="ARBA" id="ARBA00029447"/>
    </source>
</evidence>
<accession>A0A1C0A6W5</accession>
<dbReference type="RefSeq" id="WP_068717360.1">
    <property type="nucleotide sequence ID" value="NZ_LWDV01000009.1"/>
</dbReference>
<evidence type="ECO:0000313" key="6">
    <source>
        <dbReference type="EMBL" id="OCL25989.1"/>
    </source>
</evidence>
<evidence type="ECO:0000259" key="5">
    <source>
        <dbReference type="PROSITE" id="PS50111"/>
    </source>
</evidence>
<evidence type="ECO:0000256" key="4">
    <source>
        <dbReference type="SAM" id="Phobius"/>
    </source>
</evidence>
<keyword evidence="4" id="KW-1133">Transmembrane helix</keyword>
<dbReference type="EMBL" id="LWDV01000009">
    <property type="protein sequence ID" value="OCL25989.1"/>
    <property type="molecule type" value="Genomic_DNA"/>
</dbReference>
<keyword evidence="4" id="KW-0812">Transmembrane</keyword>
<dbReference type="OrthoDB" id="2125630at2"/>
<dbReference type="SUPFAM" id="SSF58104">
    <property type="entry name" value="Methyl-accepting chemotaxis protein (MCP) signaling domain"/>
    <property type="match status" value="2"/>
</dbReference>
<dbReference type="Proteomes" id="UP000093514">
    <property type="component" value="Unassembled WGS sequence"/>
</dbReference>
<dbReference type="GO" id="GO:0016020">
    <property type="term" value="C:membrane"/>
    <property type="evidence" value="ECO:0007669"/>
    <property type="project" value="InterPro"/>
</dbReference>
<keyword evidence="1 3" id="KW-0807">Transducer</keyword>
<feature type="domain" description="Methyl-accepting transducer" evidence="5">
    <location>
        <begin position="262"/>
        <end position="491"/>
    </location>
</feature>
<name>A0A1C0A6W5_9FIRM</name>
<feature type="transmembrane region" description="Helical" evidence="4">
    <location>
        <begin position="36"/>
        <end position="55"/>
    </location>
</feature>
<dbReference type="AlphaFoldDB" id="A0A1C0A6W5"/>
<dbReference type="Gene3D" id="1.10.287.950">
    <property type="entry name" value="Methyl-accepting chemotaxis protein"/>
    <property type="match status" value="1"/>
</dbReference>
<evidence type="ECO:0000256" key="3">
    <source>
        <dbReference type="PROSITE-ProRule" id="PRU00284"/>
    </source>
</evidence>
<sequence>MKIFNFLKSVDMISKLNSNKGFKIAFIAKLTVNKQFKVGFVSLLLIMLIVGFFVVSNTNQMKKDIEFLNSKLVPAVKIVTNVDSGLSKELKRIYGEEAGLSFSDSEGITDQKRFAQIGKNIERLKEYIQDEKVLKALNVLQSYNNNFAALNKERKDSTGMIRNMVLEDLSILENNISTVNEHLKEYNWNRLYKTFDQVIKQIEDNRQKVIIFNLIGMVITFVLGLTINKAINKVTNKIKDETYQAANKAEAVSNSAEDMKFIADKLEDKVTKSYEVIQNLMSGNNEISEAVEEVAIAIREVATGITELSEKAEFISLSGKSTYDTIQVTNQRIKSGAEIVNRASDVMGDLKISVSKINKISDKIMKITDQTNLLALNAAIEAARAGDAGRGFAVVAEEIKDLADESMEATKEVKKMTNEIEDVVKIVVNMMSKSSDKDDNVVNIFNDINNLVTDITNRMGEVTDSAQDQASASEQMSSWVEQISASSEEVSSQTQEALVSVQQMGGIIKELTNANTELYFKIKEQAKISKEQLYLINNVVEANYDLK</sequence>
<dbReference type="InterPro" id="IPR004090">
    <property type="entry name" value="Chemotax_Me-accpt_rcpt"/>
</dbReference>
<dbReference type="PRINTS" id="PR00260">
    <property type="entry name" value="CHEMTRNSDUCR"/>
</dbReference>
<dbReference type="GO" id="GO:0004888">
    <property type="term" value="F:transmembrane signaling receptor activity"/>
    <property type="evidence" value="ECO:0007669"/>
    <property type="project" value="InterPro"/>
</dbReference>
<reference evidence="7" key="1">
    <citation type="submission" date="2016-07" db="EMBL/GenBank/DDBJ databases">
        <authorList>
            <person name="Florea S."/>
            <person name="Webb J.S."/>
            <person name="Jaromczyk J."/>
            <person name="Schardl C.L."/>
        </authorList>
    </citation>
    <scope>NUCLEOTIDE SEQUENCE [LARGE SCALE GENOMIC DNA]</scope>
    <source>
        <strain evidence="7">Z6</strain>
    </source>
</reference>
<keyword evidence="7" id="KW-1185">Reference proteome</keyword>